<dbReference type="Proteomes" id="UP000619265">
    <property type="component" value="Unassembled WGS sequence"/>
</dbReference>
<evidence type="ECO:0000259" key="3">
    <source>
        <dbReference type="PROSITE" id="PS50158"/>
    </source>
</evidence>
<evidence type="ECO:0000313" key="5">
    <source>
        <dbReference type="Proteomes" id="UP000619265"/>
    </source>
</evidence>
<keyword evidence="1" id="KW-0479">Metal-binding</keyword>
<organism evidence="4 5">
    <name type="scientific">Juglans regia</name>
    <name type="common">English walnut</name>
    <dbReference type="NCBI Taxonomy" id="51240"/>
    <lineage>
        <taxon>Eukaryota</taxon>
        <taxon>Viridiplantae</taxon>
        <taxon>Streptophyta</taxon>
        <taxon>Embryophyta</taxon>
        <taxon>Tracheophyta</taxon>
        <taxon>Spermatophyta</taxon>
        <taxon>Magnoliopsida</taxon>
        <taxon>eudicotyledons</taxon>
        <taxon>Gunneridae</taxon>
        <taxon>Pentapetalae</taxon>
        <taxon>rosids</taxon>
        <taxon>fabids</taxon>
        <taxon>Fagales</taxon>
        <taxon>Juglandaceae</taxon>
        <taxon>Juglans</taxon>
    </lineage>
</organism>
<dbReference type="AlphaFoldDB" id="A0A834CLK7"/>
<evidence type="ECO:0000256" key="2">
    <source>
        <dbReference type="SAM" id="MobiDB-lite"/>
    </source>
</evidence>
<feature type="region of interest" description="Disordered" evidence="2">
    <location>
        <begin position="322"/>
        <end position="373"/>
    </location>
</feature>
<reference evidence="4" key="2">
    <citation type="submission" date="2020-03" db="EMBL/GenBank/DDBJ databases">
        <title>Walnut 2.0.</title>
        <authorList>
            <person name="Marrano A."/>
            <person name="Britton M."/>
            <person name="Zimin A.V."/>
            <person name="Zaini P.A."/>
            <person name="Workman R."/>
            <person name="Puiu D."/>
            <person name="Bianco L."/>
            <person name="Allen B.J."/>
            <person name="Troggio M."/>
            <person name="Leslie C.A."/>
            <person name="Timp W."/>
            <person name="Dendekar A."/>
            <person name="Salzberg S.L."/>
            <person name="Neale D.B."/>
        </authorList>
    </citation>
    <scope>NUCLEOTIDE SEQUENCE</scope>
    <source>
        <tissue evidence="4">Leaves</tissue>
    </source>
</reference>
<feature type="domain" description="CCHC-type" evidence="3">
    <location>
        <begin position="208"/>
        <end position="221"/>
    </location>
</feature>
<dbReference type="GO" id="GO:0008270">
    <property type="term" value="F:zinc ion binding"/>
    <property type="evidence" value="ECO:0007669"/>
    <property type="project" value="UniProtKB-KW"/>
</dbReference>
<dbReference type="Gramene" id="Jr07_09240_p1">
    <property type="protein sequence ID" value="cds.Jr07_09240_p1"/>
    <property type="gene ID" value="Jr07_09240"/>
</dbReference>
<dbReference type="GO" id="GO:0003676">
    <property type="term" value="F:nucleic acid binding"/>
    <property type="evidence" value="ECO:0007669"/>
    <property type="project" value="InterPro"/>
</dbReference>
<dbReference type="InterPro" id="IPR025836">
    <property type="entry name" value="Zn_knuckle_CX2CX4HX4C"/>
</dbReference>
<gene>
    <name evidence="4" type="ORF">F2P56_014601</name>
</gene>
<feature type="region of interest" description="Disordered" evidence="2">
    <location>
        <begin position="410"/>
        <end position="472"/>
    </location>
</feature>
<dbReference type="InterPro" id="IPR040256">
    <property type="entry name" value="At4g02000-like"/>
</dbReference>
<dbReference type="Pfam" id="PF14111">
    <property type="entry name" value="DUF4283"/>
    <property type="match status" value="1"/>
</dbReference>
<keyword evidence="1" id="KW-0862">Zinc</keyword>
<sequence>MEDSLQNLYQRLSLTEKENEEVVVEPEKLADEFVSSGRCLILKLFTERHYHREIFKGTMRKAWHLVLGVKFRDLDSTLMLAEFESIKDKEKVLRGGPWSFDNHLVLMAEVDGRSQVHQIKLTTAAFWVRIHDLPLMARTEYVGRLLGSKMGTVEEVDVEAGDMKWGQFLRVRVLLPVDKPLLRGSKFTIGGREPVWVSFSYERLPIFCYRCGCLGHSERECVNSIRGPELVSVKDFPYGMWLRAGTRAGVQPSMVENRGRNPVKLGSDSSPGISPDSGSKEVASTVVVERGLDMVMEGGASALSENPPATKTPAACQETVIPKRGRQGHPEQGEKLRKRVNGPESILNSKKDPTKAHNNVLRPGGPAQTGLNNPTAFYEEGLIKRPDGVNSKKWKRTSVLHETTKPGFQKLKFGREASKGISRKRKGEKTVGDSNGHSSKRMVVAQEPAVDGTPVPHSEISAVAVEQPRRDP</sequence>
<proteinExistence type="predicted"/>
<accession>A0A834CLK7</accession>
<reference evidence="4" key="1">
    <citation type="submission" date="2015-10" db="EMBL/GenBank/DDBJ databases">
        <authorList>
            <person name="Martinez-Garcia P.J."/>
            <person name="Crepeau M.W."/>
            <person name="Puiu D."/>
            <person name="Gonzalez-Ibeas D."/>
            <person name="Whalen J."/>
            <person name="Stevens K."/>
            <person name="Paul R."/>
            <person name="Butterfield T."/>
            <person name="Britton M."/>
            <person name="Reagan R."/>
            <person name="Chakraborty S."/>
            <person name="Walawage S.L."/>
            <person name="Vasquez-Gross H.A."/>
            <person name="Cardeno C."/>
            <person name="Famula R."/>
            <person name="Pratt K."/>
            <person name="Kuruganti S."/>
            <person name="Aradhya M.K."/>
            <person name="Leslie C.A."/>
            <person name="Dandekar A.M."/>
            <person name="Salzberg S.L."/>
            <person name="Wegrzyn J.L."/>
            <person name="Langley C.H."/>
            <person name="Neale D.B."/>
        </authorList>
    </citation>
    <scope>NUCLEOTIDE SEQUENCE</scope>
    <source>
        <tissue evidence="4">Leaves</tissue>
    </source>
</reference>
<name>A0A834CLK7_JUGRE</name>
<evidence type="ECO:0000313" key="4">
    <source>
        <dbReference type="EMBL" id="KAF5464529.1"/>
    </source>
</evidence>
<dbReference type="Pfam" id="PF14392">
    <property type="entry name" value="zf-CCHC_4"/>
    <property type="match status" value="1"/>
</dbReference>
<comment type="caution">
    <text evidence="4">The sequence shown here is derived from an EMBL/GenBank/DDBJ whole genome shotgun (WGS) entry which is preliminary data.</text>
</comment>
<dbReference type="EMBL" id="LIHL02000007">
    <property type="protein sequence ID" value="KAF5464529.1"/>
    <property type="molecule type" value="Genomic_DNA"/>
</dbReference>
<dbReference type="InterPro" id="IPR025558">
    <property type="entry name" value="DUF4283"/>
</dbReference>
<feature type="region of interest" description="Disordered" evidence="2">
    <location>
        <begin position="253"/>
        <end position="281"/>
    </location>
</feature>
<evidence type="ECO:0000256" key="1">
    <source>
        <dbReference type="PROSITE-ProRule" id="PRU00047"/>
    </source>
</evidence>
<keyword evidence="1" id="KW-0863">Zinc-finger</keyword>
<protein>
    <recommendedName>
        <fullName evidence="3">CCHC-type domain-containing protein</fullName>
    </recommendedName>
</protein>
<dbReference type="PROSITE" id="PS50158">
    <property type="entry name" value="ZF_CCHC"/>
    <property type="match status" value="1"/>
</dbReference>
<dbReference type="PANTHER" id="PTHR31286">
    <property type="entry name" value="GLYCINE-RICH CELL WALL STRUCTURAL PROTEIN 1.8-LIKE"/>
    <property type="match status" value="1"/>
</dbReference>
<dbReference type="PANTHER" id="PTHR31286:SF167">
    <property type="entry name" value="OS09G0268800 PROTEIN"/>
    <property type="match status" value="1"/>
</dbReference>
<dbReference type="InterPro" id="IPR001878">
    <property type="entry name" value="Znf_CCHC"/>
</dbReference>
<feature type="compositionally biased region" description="Low complexity" evidence="2">
    <location>
        <begin position="266"/>
        <end position="277"/>
    </location>
</feature>